<gene>
    <name evidence="2" type="ORF">V6M85_09050</name>
</gene>
<dbReference type="RefSeq" id="WP_338599005.1">
    <property type="nucleotide sequence ID" value="NZ_CP146016.1"/>
</dbReference>
<dbReference type="AlphaFoldDB" id="A0AAX4L0A8"/>
<evidence type="ECO:0000259" key="1">
    <source>
        <dbReference type="Pfam" id="PF01637"/>
    </source>
</evidence>
<dbReference type="GO" id="GO:0005524">
    <property type="term" value="F:ATP binding"/>
    <property type="evidence" value="ECO:0007669"/>
    <property type="project" value="UniProtKB-KW"/>
</dbReference>
<dbReference type="InterPro" id="IPR027417">
    <property type="entry name" value="P-loop_NTPase"/>
</dbReference>
<name>A0AAX4L0A8_9CREN</name>
<protein>
    <submittedName>
        <fullName evidence="2">ATP-binding protein</fullName>
    </submittedName>
</protein>
<dbReference type="SUPFAM" id="SSF52540">
    <property type="entry name" value="P-loop containing nucleoside triphosphate hydrolases"/>
    <property type="match status" value="1"/>
</dbReference>
<dbReference type="Gene3D" id="3.40.50.300">
    <property type="entry name" value="P-loop containing nucleotide triphosphate hydrolases"/>
    <property type="match status" value="1"/>
</dbReference>
<proteinExistence type="predicted"/>
<sequence>MQSTLGGKVIFTKRPRYDIEEIFDREEEIKQLIFLLKNNEWTIILGPRMSGKTSLALAVSNSIPNKRVVYVDLVKVKGLKDFVNRLYFSIPKTLTEKVKESLDVIGVRVGPTTLSFKLRSTSVIETIIKSICQDTILILDEAQDLKEGINHLVPVLHRLLNTCPSLSVIFTGSAIGLIKTLLEQKGEQPLAGRKPTEILLKPWSEETAIEYLEEGLQNCKVKYTKEEIREVINELGTLVGWLNIYGVNRCVKKHEDALKYAIEEAIGIAMEEINNIIEDQAWRRKAIKLLAIGSTWSILEDNLKVSTETLSKFLDRLERLYVVQKIGRTYVISDPVYRKASLRA</sequence>
<dbReference type="PANTHER" id="PTHR34301:SF8">
    <property type="entry name" value="ATPASE DOMAIN-CONTAINING PROTEIN"/>
    <property type="match status" value="1"/>
</dbReference>
<keyword evidence="3" id="KW-1185">Reference proteome</keyword>
<dbReference type="Gene3D" id="1.10.10.10">
    <property type="entry name" value="Winged helix-like DNA-binding domain superfamily/Winged helix DNA-binding domain"/>
    <property type="match status" value="1"/>
</dbReference>
<evidence type="ECO:0000313" key="3">
    <source>
        <dbReference type="Proteomes" id="UP001432202"/>
    </source>
</evidence>
<dbReference type="InterPro" id="IPR011579">
    <property type="entry name" value="ATPase_dom"/>
</dbReference>
<dbReference type="InterPro" id="IPR036388">
    <property type="entry name" value="WH-like_DNA-bd_sf"/>
</dbReference>
<dbReference type="GeneID" id="89336913"/>
<accession>A0AAX4L0A8</accession>
<dbReference type="EMBL" id="CP146016">
    <property type="protein sequence ID" value="WWQ59628.1"/>
    <property type="molecule type" value="Genomic_DNA"/>
</dbReference>
<dbReference type="Pfam" id="PF01637">
    <property type="entry name" value="ATPase_2"/>
    <property type="match status" value="1"/>
</dbReference>
<feature type="domain" description="ATPase" evidence="1">
    <location>
        <begin position="23"/>
        <end position="238"/>
    </location>
</feature>
<dbReference type="Proteomes" id="UP001432202">
    <property type="component" value="Chromosome"/>
</dbReference>
<keyword evidence="2" id="KW-0067">ATP-binding</keyword>
<dbReference type="PANTHER" id="PTHR34301">
    <property type="entry name" value="DNA-BINDING PROTEIN-RELATED"/>
    <property type="match status" value="1"/>
</dbReference>
<reference evidence="2 3" key="1">
    <citation type="submission" date="2024-02" db="EMBL/GenBank/DDBJ databases">
        <title>STSV induces naive adaptation in Sulfolobus.</title>
        <authorList>
            <person name="Xiang X."/>
            <person name="Song M."/>
        </authorList>
    </citation>
    <scope>NUCLEOTIDE SEQUENCE [LARGE SCALE GENOMIC DNA]</scope>
    <source>
        <strain evidence="2 3">RT2</strain>
    </source>
</reference>
<dbReference type="InterPro" id="IPR036390">
    <property type="entry name" value="WH_DNA-bd_sf"/>
</dbReference>
<organism evidence="2 3">
    <name type="scientific">Sulfolobus tengchongensis</name>
    <dbReference type="NCBI Taxonomy" id="207809"/>
    <lineage>
        <taxon>Archaea</taxon>
        <taxon>Thermoproteota</taxon>
        <taxon>Thermoprotei</taxon>
        <taxon>Sulfolobales</taxon>
        <taxon>Sulfolobaceae</taxon>
        <taxon>Sulfolobus</taxon>
    </lineage>
</organism>
<evidence type="ECO:0000313" key="2">
    <source>
        <dbReference type="EMBL" id="WWQ59628.1"/>
    </source>
</evidence>
<dbReference type="SUPFAM" id="SSF46785">
    <property type="entry name" value="Winged helix' DNA-binding domain"/>
    <property type="match status" value="1"/>
</dbReference>
<dbReference type="Gene3D" id="1.10.8.60">
    <property type="match status" value="1"/>
</dbReference>
<keyword evidence="2" id="KW-0547">Nucleotide-binding</keyword>